<feature type="region of interest" description="Disordered" evidence="1">
    <location>
        <begin position="94"/>
        <end position="128"/>
    </location>
</feature>
<dbReference type="EMBL" id="BSEV01000006">
    <property type="protein sequence ID" value="GLK10001.1"/>
    <property type="molecule type" value="Genomic_DNA"/>
</dbReference>
<evidence type="ECO:0000313" key="3">
    <source>
        <dbReference type="EMBL" id="GLK10001.1"/>
    </source>
</evidence>
<dbReference type="Proteomes" id="UP001143474">
    <property type="component" value="Unassembled WGS sequence"/>
</dbReference>
<evidence type="ECO:0000313" key="4">
    <source>
        <dbReference type="Proteomes" id="UP001143474"/>
    </source>
</evidence>
<dbReference type="PANTHER" id="PTHR46637:SF1">
    <property type="entry name" value="BLL5188 PROTEIN"/>
    <property type="match status" value="1"/>
</dbReference>
<organism evidence="3 4">
    <name type="scientific">Streptosporangium carneum</name>
    <dbReference type="NCBI Taxonomy" id="47481"/>
    <lineage>
        <taxon>Bacteria</taxon>
        <taxon>Bacillati</taxon>
        <taxon>Actinomycetota</taxon>
        <taxon>Actinomycetes</taxon>
        <taxon>Streptosporangiales</taxon>
        <taxon>Streptosporangiaceae</taxon>
        <taxon>Streptosporangium</taxon>
    </lineage>
</organism>
<dbReference type="Pfam" id="PF13340">
    <property type="entry name" value="DUF4096"/>
    <property type="match status" value="1"/>
</dbReference>
<reference evidence="3" key="1">
    <citation type="journal article" date="2014" name="Int. J. Syst. Evol. Microbiol.">
        <title>Complete genome sequence of Corynebacterium casei LMG S-19264T (=DSM 44701T), isolated from a smear-ripened cheese.</title>
        <authorList>
            <consortium name="US DOE Joint Genome Institute (JGI-PGF)"/>
            <person name="Walter F."/>
            <person name="Albersmeier A."/>
            <person name="Kalinowski J."/>
            <person name="Ruckert C."/>
        </authorList>
    </citation>
    <scope>NUCLEOTIDE SEQUENCE</scope>
    <source>
        <strain evidence="3">VKM Ac-2007</strain>
    </source>
</reference>
<dbReference type="PANTHER" id="PTHR46637">
    <property type="entry name" value="TIS1421-TRANSPOSASE PROTEIN A"/>
    <property type="match status" value="1"/>
</dbReference>
<comment type="caution">
    <text evidence="3">The sequence shown here is derived from an EMBL/GenBank/DDBJ whole genome shotgun (WGS) entry which is preliminary data.</text>
</comment>
<reference evidence="3" key="2">
    <citation type="submission" date="2023-01" db="EMBL/GenBank/DDBJ databases">
        <authorList>
            <person name="Sun Q."/>
            <person name="Evtushenko L."/>
        </authorList>
    </citation>
    <scope>NUCLEOTIDE SEQUENCE</scope>
    <source>
        <strain evidence="3">VKM Ac-2007</strain>
    </source>
</reference>
<keyword evidence="4" id="KW-1185">Reference proteome</keyword>
<feature type="domain" description="Insertion element IS402-like" evidence="2">
    <location>
        <begin position="12"/>
        <end position="83"/>
    </location>
</feature>
<evidence type="ECO:0000259" key="2">
    <source>
        <dbReference type="Pfam" id="PF13340"/>
    </source>
</evidence>
<name>A0A9W6MDB7_9ACTN</name>
<dbReference type="AlphaFoldDB" id="A0A9W6MDB7"/>
<proteinExistence type="predicted"/>
<sequence length="136" mass="15627">MIVENGLKRHDLTEDEWVRLAPLLPAQSRRGQRWADHRMIINGVFFRNRADCSWRALPEIYGRWKTVYNRHRRWSADGTWEAILEALRADDDTTGEPGLLDHATATTAGPLCGSSGSRPTPRQDIRPGKMFELSNW</sequence>
<accession>A0A9W6MDB7</accession>
<dbReference type="InterPro" id="IPR052909">
    <property type="entry name" value="Transposase_6_like"/>
</dbReference>
<gene>
    <name evidence="3" type="ORF">GCM10017600_34070</name>
</gene>
<protein>
    <submittedName>
        <fullName evidence="3">Transposase</fullName>
    </submittedName>
</protein>
<evidence type="ECO:0000256" key="1">
    <source>
        <dbReference type="SAM" id="MobiDB-lite"/>
    </source>
</evidence>
<dbReference type="InterPro" id="IPR025161">
    <property type="entry name" value="IS402-like_dom"/>
</dbReference>